<reference evidence="1 2" key="1">
    <citation type="submission" date="2021-08" db="EMBL/GenBank/DDBJ databases">
        <title>Complete genome sequence of Leptospira kobayashii strain E30.</title>
        <authorList>
            <person name="Nakao R."/>
            <person name="Nakamura S."/>
            <person name="Masuzawa T."/>
            <person name="Koizumi N."/>
        </authorList>
    </citation>
    <scope>NUCLEOTIDE SEQUENCE [LARGE SCALE GENOMIC DNA]</scope>
    <source>
        <strain evidence="1 2">E30</strain>
    </source>
</reference>
<dbReference type="RefSeq" id="WP_109021100.1">
    <property type="nucleotide sequence ID" value="NZ_AP025028.1"/>
</dbReference>
<protein>
    <recommendedName>
        <fullName evidence="3">Phytanoyl-CoA dioxygenase PhyH</fullName>
    </recommendedName>
</protein>
<dbReference type="SUPFAM" id="SSF51197">
    <property type="entry name" value="Clavaminate synthase-like"/>
    <property type="match status" value="1"/>
</dbReference>
<name>A0ABM7UM32_9LEPT</name>
<keyword evidence="2" id="KW-1185">Reference proteome</keyword>
<gene>
    <name evidence="1" type="ORF">LPTSP3_g28940</name>
</gene>
<dbReference type="EMBL" id="AP025028">
    <property type="protein sequence ID" value="BDA79964.1"/>
    <property type="molecule type" value="Genomic_DNA"/>
</dbReference>
<dbReference type="Gene3D" id="2.60.120.620">
    <property type="entry name" value="q2cbj1_9rhob like domain"/>
    <property type="match status" value="1"/>
</dbReference>
<evidence type="ECO:0000313" key="1">
    <source>
        <dbReference type="EMBL" id="BDA79964.1"/>
    </source>
</evidence>
<organism evidence="1 2">
    <name type="scientific">Leptospira kobayashii</name>
    <dbReference type="NCBI Taxonomy" id="1917830"/>
    <lineage>
        <taxon>Bacteria</taxon>
        <taxon>Pseudomonadati</taxon>
        <taxon>Spirochaetota</taxon>
        <taxon>Spirochaetia</taxon>
        <taxon>Leptospirales</taxon>
        <taxon>Leptospiraceae</taxon>
        <taxon>Leptospira</taxon>
    </lineage>
</organism>
<dbReference type="Proteomes" id="UP000245263">
    <property type="component" value="Chromosome 1"/>
</dbReference>
<proteinExistence type="predicted"/>
<evidence type="ECO:0000313" key="2">
    <source>
        <dbReference type="Proteomes" id="UP000245263"/>
    </source>
</evidence>
<evidence type="ECO:0008006" key="3">
    <source>
        <dbReference type="Google" id="ProtNLM"/>
    </source>
</evidence>
<sequence length="298" mass="33763">MDLKPELQSILLGKTKKFDAPKSFPPFLKLIQSIVATTFSEADPRYLVSQLSQKEFLSRMIHLRSQVKDNIVVPTAFFPVWQELGLNPQEIYLDAIRIRCVPDRFQEIEEAGPVAFIHRDPWYANPQCQFNLWIPVYSVPKEAGFRIYPSYFDKPILNNSNRFDYKEWLDAGGFQSTSKNSVVPQTFPSPQTNPIEPSPLDVFADEGEMFLFSSHHLHGTSPNTSGLARFSLEIRFVLESHLVDGLGPPKIDNQSKGSTLLHMCRLTDSKPVSDQLIKHYEGKFVSDRSKSDSSAPSG</sequence>
<accession>A0ABM7UM32</accession>